<keyword evidence="2" id="KW-1185">Reference proteome</keyword>
<gene>
    <name evidence="1" type="ORF">HPB50_015887</name>
</gene>
<comment type="caution">
    <text evidence="1">The sequence shown here is derived from an EMBL/GenBank/DDBJ whole genome shotgun (WGS) entry which is preliminary data.</text>
</comment>
<organism evidence="1 2">
    <name type="scientific">Hyalomma asiaticum</name>
    <name type="common">Tick</name>
    <dbReference type="NCBI Taxonomy" id="266040"/>
    <lineage>
        <taxon>Eukaryota</taxon>
        <taxon>Metazoa</taxon>
        <taxon>Ecdysozoa</taxon>
        <taxon>Arthropoda</taxon>
        <taxon>Chelicerata</taxon>
        <taxon>Arachnida</taxon>
        <taxon>Acari</taxon>
        <taxon>Parasitiformes</taxon>
        <taxon>Ixodida</taxon>
        <taxon>Ixodoidea</taxon>
        <taxon>Ixodidae</taxon>
        <taxon>Hyalomminae</taxon>
        <taxon>Hyalomma</taxon>
    </lineage>
</organism>
<protein>
    <submittedName>
        <fullName evidence="1">Uncharacterized protein</fullName>
    </submittedName>
</protein>
<dbReference type="Proteomes" id="UP000821845">
    <property type="component" value="Chromosome 8"/>
</dbReference>
<reference evidence="1" key="1">
    <citation type="submission" date="2020-05" db="EMBL/GenBank/DDBJ databases">
        <title>Large-scale comparative analyses of tick genomes elucidate their genetic diversity and vector capacities.</title>
        <authorList>
            <person name="Jia N."/>
            <person name="Wang J."/>
            <person name="Shi W."/>
            <person name="Du L."/>
            <person name="Sun Y."/>
            <person name="Zhan W."/>
            <person name="Jiang J."/>
            <person name="Wang Q."/>
            <person name="Zhang B."/>
            <person name="Ji P."/>
            <person name="Sakyi L.B."/>
            <person name="Cui X."/>
            <person name="Yuan T."/>
            <person name="Jiang B."/>
            <person name="Yang W."/>
            <person name="Lam T.T.-Y."/>
            <person name="Chang Q."/>
            <person name="Ding S."/>
            <person name="Wang X."/>
            <person name="Zhu J."/>
            <person name="Ruan X."/>
            <person name="Zhao L."/>
            <person name="Wei J."/>
            <person name="Que T."/>
            <person name="Du C."/>
            <person name="Cheng J."/>
            <person name="Dai P."/>
            <person name="Han X."/>
            <person name="Huang E."/>
            <person name="Gao Y."/>
            <person name="Liu J."/>
            <person name="Shao H."/>
            <person name="Ye R."/>
            <person name="Li L."/>
            <person name="Wei W."/>
            <person name="Wang X."/>
            <person name="Wang C."/>
            <person name="Yang T."/>
            <person name="Huo Q."/>
            <person name="Li W."/>
            <person name="Guo W."/>
            <person name="Chen H."/>
            <person name="Zhou L."/>
            <person name="Ni X."/>
            <person name="Tian J."/>
            <person name="Zhou Y."/>
            <person name="Sheng Y."/>
            <person name="Liu T."/>
            <person name="Pan Y."/>
            <person name="Xia L."/>
            <person name="Li J."/>
            <person name="Zhao F."/>
            <person name="Cao W."/>
        </authorList>
    </citation>
    <scope>NUCLEOTIDE SEQUENCE</scope>
    <source>
        <strain evidence="1">Hyas-2018</strain>
    </source>
</reference>
<evidence type="ECO:0000313" key="1">
    <source>
        <dbReference type="EMBL" id="KAH6924330.1"/>
    </source>
</evidence>
<sequence length="433" mass="49445">MLGQDELPFFTHTLLPLVIMVLMPNIVVCTITFVVSYSSSTAKALESGVANFWYESWTGHSFPCIMKMWIFIASYTVYSGLCLLLLPGSTYYGPPTSTGHRPVYRKSGITYYFITMCISAFVLLVMDAPCQAMYRSMPGFAVALVLFAFPIPFLLYVKGRMCPSPGEHGPTGSVVFDFYWGLELYPRIAGRLDVKQWTNCRFGMMMWQLLVLVGWKAQVDATGWNWCVASSSMLQTLYIAKFFWWEDNYMQTIDITVDRAGFYLCWGCVCFMSITFPITTFYMVDNTPEDNPVAAVLEFVAGVAMIALNYWTDYQKHFVRSTQGKCTVWGSRPTIIRASYHDAMGNLKSSLLLASGFWSLSRHANYMFEILIGLCWALPSGASSVVPYMYALFLVVLLVHRSYRDEKKCARKYGRYWDEYCRLVKYRIVPGIF</sequence>
<evidence type="ECO:0000313" key="2">
    <source>
        <dbReference type="Proteomes" id="UP000821845"/>
    </source>
</evidence>
<accession>A0ACB7RPM2</accession>
<dbReference type="EMBL" id="CM023488">
    <property type="protein sequence ID" value="KAH6924330.1"/>
    <property type="molecule type" value="Genomic_DNA"/>
</dbReference>
<name>A0ACB7RPM2_HYAAI</name>
<proteinExistence type="predicted"/>